<dbReference type="Proteomes" id="UP000053201">
    <property type="component" value="Unassembled WGS sequence"/>
</dbReference>
<feature type="region of interest" description="Disordered" evidence="1">
    <location>
        <begin position="381"/>
        <end position="410"/>
    </location>
</feature>
<feature type="region of interest" description="Disordered" evidence="1">
    <location>
        <begin position="507"/>
        <end position="565"/>
    </location>
</feature>
<dbReference type="RefSeq" id="XP_016612082.1">
    <property type="nucleotide sequence ID" value="XM_016749807.1"/>
</dbReference>
<dbReference type="AlphaFoldDB" id="A0A0L0HSE1"/>
<accession>A0A0L0HSE1</accession>
<evidence type="ECO:0000256" key="1">
    <source>
        <dbReference type="SAM" id="MobiDB-lite"/>
    </source>
</evidence>
<keyword evidence="3" id="KW-1185">Reference proteome</keyword>
<dbReference type="EMBL" id="KQ257451">
    <property type="protein sequence ID" value="KND04043.1"/>
    <property type="molecule type" value="Genomic_DNA"/>
</dbReference>
<feature type="region of interest" description="Disordered" evidence="1">
    <location>
        <begin position="457"/>
        <end position="482"/>
    </location>
</feature>
<proteinExistence type="predicted"/>
<sequence>MAAKKGGRKGIGKKPKKNTPVIPPVFDYSTYIQPKWTPKHLEPEAFAGAAAQMRSDMHERLENDTVTLRIRQVDWEYHDAFVMVEKGCTIMRLMRDMIAEQIHGGAVDADDVMVYLGKETERSADETTEDTGLGREDGSRMSLKIERDDAGWDRELESSTWSISAARQAVNDKSSHITKTSETRPGRRADPLTRLENCFPEVMNFPSRGRSVSPPRPPLATLPADDPNLIETPNGAKGATASKTDILPLGRVVFTNDLQARLQEIAQAQAEMARQLQLAAAGMANIPARRATFVQGLGMLSSTTGGPLSRRGSFMVPPPVPLSRATSGVLDMSGLPPPLAPTQVQLPQAVTIWYDIGSHTAPRVAPTASLSREIANISTCAGKKRASSASASRASSARNRDNDASKSPALSKVTSSVFLAPLPAAPSFRQTHPSQPFHRFDRSDPIVMYEGFKFRRKSVPGPNVSLRPPSASSGRGLGRGTIGLSRSRSAMVASGASALNLYRAAAGRRRDNGRQETPPTHDSGGLGEGDENSIYESAEMDAASKRRTKPSGLATFNEDSQTAKP</sequence>
<dbReference type="OrthoDB" id="2136992at2759"/>
<evidence type="ECO:0000313" key="3">
    <source>
        <dbReference type="Proteomes" id="UP000053201"/>
    </source>
</evidence>
<dbReference type="GeneID" id="27685149"/>
<name>A0A0L0HSE1_SPIPD</name>
<organism evidence="2 3">
    <name type="scientific">Spizellomyces punctatus (strain DAOM BR117)</name>
    <dbReference type="NCBI Taxonomy" id="645134"/>
    <lineage>
        <taxon>Eukaryota</taxon>
        <taxon>Fungi</taxon>
        <taxon>Fungi incertae sedis</taxon>
        <taxon>Chytridiomycota</taxon>
        <taxon>Chytridiomycota incertae sedis</taxon>
        <taxon>Chytridiomycetes</taxon>
        <taxon>Spizellomycetales</taxon>
        <taxon>Spizellomycetaceae</taxon>
        <taxon>Spizellomyces</taxon>
    </lineage>
</organism>
<feature type="compositionally biased region" description="Low complexity" evidence="1">
    <location>
        <begin position="387"/>
        <end position="397"/>
    </location>
</feature>
<evidence type="ECO:0000313" key="2">
    <source>
        <dbReference type="EMBL" id="KND04043.1"/>
    </source>
</evidence>
<dbReference type="VEuPathDB" id="FungiDB:SPPG_01489"/>
<dbReference type="InParanoid" id="A0A0L0HSE1"/>
<gene>
    <name evidence="2" type="ORF">SPPG_01489</name>
</gene>
<protein>
    <submittedName>
        <fullName evidence="2">Uncharacterized protein</fullName>
    </submittedName>
</protein>
<reference evidence="2 3" key="1">
    <citation type="submission" date="2009-08" db="EMBL/GenBank/DDBJ databases">
        <title>The Genome Sequence of Spizellomyces punctatus strain DAOM BR117.</title>
        <authorList>
            <consortium name="The Broad Institute Genome Sequencing Platform"/>
            <person name="Russ C."/>
            <person name="Cuomo C."/>
            <person name="Shea T."/>
            <person name="Young S.K."/>
            <person name="Zeng Q."/>
            <person name="Koehrsen M."/>
            <person name="Haas B."/>
            <person name="Borodovsky M."/>
            <person name="Guigo R."/>
            <person name="Alvarado L."/>
            <person name="Berlin A."/>
            <person name="Bochicchio J."/>
            <person name="Borenstein D."/>
            <person name="Chapman S."/>
            <person name="Chen Z."/>
            <person name="Engels R."/>
            <person name="Freedman E."/>
            <person name="Gellesch M."/>
            <person name="Goldberg J."/>
            <person name="Griggs A."/>
            <person name="Gujja S."/>
            <person name="Heiman D."/>
            <person name="Hepburn T."/>
            <person name="Howarth C."/>
            <person name="Jen D."/>
            <person name="Larson L."/>
            <person name="Lewis B."/>
            <person name="Mehta T."/>
            <person name="Park D."/>
            <person name="Pearson M."/>
            <person name="Roberts A."/>
            <person name="Saif S."/>
            <person name="Shenoy N."/>
            <person name="Sisk P."/>
            <person name="Stolte C."/>
            <person name="Sykes S."/>
            <person name="Thomson T."/>
            <person name="Walk T."/>
            <person name="White J."/>
            <person name="Yandava C."/>
            <person name="Burger G."/>
            <person name="Gray M.W."/>
            <person name="Holland P.W.H."/>
            <person name="King N."/>
            <person name="Lang F.B.F."/>
            <person name="Roger A.J."/>
            <person name="Ruiz-Trillo I."/>
            <person name="Lander E."/>
            <person name="Nusbaum C."/>
        </authorList>
    </citation>
    <scope>NUCLEOTIDE SEQUENCE [LARGE SCALE GENOMIC DNA]</scope>
    <source>
        <strain evidence="2 3">DAOM BR117</strain>
    </source>
</reference>